<dbReference type="EMBL" id="CASHSV030000311">
    <property type="protein sequence ID" value="CAJ2657205.1"/>
    <property type="molecule type" value="Genomic_DNA"/>
</dbReference>
<protein>
    <submittedName>
        <fullName evidence="1">Uncharacterized protein</fullName>
    </submittedName>
</protein>
<accession>A0ACB0KMI1</accession>
<proteinExistence type="predicted"/>
<organism evidence="1 2">
    <name type="scientific">Trifolium pratense</name>
    <name type="common">Red clover</name>
    <dbReference type="NCBI Taxonomy" id="57577"/>
    <lineage>
        <taxon>Eukaryota</taxon>
        <taxon>Viridiplantae</taxon>
        <taxon>Streptophyta</taxon>
        <taxon>Embryophyta</taxon>
        <taxon>Tracheophyta</taxon>
        <taxon>Spermatophyta</taxon>
        <taxon>Magnoliopsida</taxon>
        <taxon>eudicotyledons</taxon>
        <taxon>Gunneridae</taxon>
        <taxon>Pentapetalae</taxon>
        <taxon>rosids</taxon>
        <taxon>fabids</taxon>
        <taxon>Fabales</taxon>
        <taxon>Fabaceae</taxon>
        <taxon>Papilionoideae</taxon>
        <taxon>50 kb inversion clade</taxon>
        <taxon>NPAAA clade</taxon>
        <taxon>Hologalegina</taxon>
        <taxon>IRL clade</taxon>
        <taxon>Trifolieae</taxon>
        <taxon>Trifolium</taxon>
    </lineage>
</organism>
<name>A0ACB0KMI1_TRIPR</name>
<sequence length="140" mass="15869">MNWMKCNTNGAYNTTKASCGGIFTSHQSEFVLAFAENQDFHSSFVAELCGVMKAVEIAKIHNWLNIWIETDSNFTVLAFKSNSLVPWMVRNRWQNCKLLARRMNLIVTHIYRKGNVIADSLANLGLNTDMSCFFGILLVV</sequence>
<reference evidence="1" key="1">
    <citation type="submission" date="2023-10" db="EMBL/GenBank/DDBJ databases">
        <authorList>
            <person name="Rodriguez Cubillos JULIANA M."/>
            <person name="De Vega J."/>
        </authorList>
    </citation>
    <scope>NUCLEOTIDE SEQUENCE</scope>
</reference>
<keyword evidence="2" id="KW-1185">Reference proteome</keyword>
<comment type="caution">
    <text evidence="1">The sequence shown here is derived from an EMBL/GenBank/DDBJ whole genome shotgun (WGS) entry which is preliminary data.</text>
</comment>
<evidence type="ECO:0000313" key="2">
    <source>
        <dbReference type="Proteomes" id="UP001177021"/>
    </source>
</evidence>
<dbReference type="Proteomes" id="UP001177021">
    <property type="component" value="Unassembled WGS sequence"/>
</dbReference>
<gene>
    <name evidence="1" type="ORF">MILVUS5_LOCUS23824</name>
</gene>
<evidence type="ECO:0000313" key="1">
    <source>
        <dbReference type="EMBL" id="CAJ2657205.1"/>
    </source>
</evidence>